<name>A0ACB9FQN2_9ASTR</name>
<proteinExistence type="predicted"/>
<keyword evidence="2" id="KW-1185">Reference proteome</keyword>
<sequence>MAWVCDLCHHQQPSLYCSSDSAFLCFDCDSQVHTANFLVARHIRLPICKPCDDDDVLSSSSSSSSTVCKTTSASSSDWKTKDVLLSWSSRLGGNSSVIEAARQAFQVWWANRSGWPYRVGLAASLWLGLLRFTKEGDSKKRILKRLKEISGVPAKWIVVQQSKLAKMMKHTTNKRRASNK</sequence>
<reference evidence="2" key="1">
    <citation type="journal article" date="2022" name="Mol. Ecol. Resour.">
        <title>The genomes of chicory, endive, great burdock and yacon provide insights into Asteraceae palaeo-polyploidization history and plant inulin production.</title>
        <authorList>
            <person name="Fan W."/>
            <person name="Wang S."/>
            <person name="Wang H."/>
            <person name="Wang A."/>
            <person name="Jiang F."/>
            <person name="Liu H."/>
            <person name="Zhao H."/>
            <person name="Xu D."/>
            <person name="Zhang Y."/>
        </authorList>
    </citation>
    <scope>NUCLEOTIDE SEQUENCE [LARGE SCALE GENOMIC DNA]</scope>
    <source>
        <strain evidence="2">cv. Yunnan</strain>
    </source>
</reference>
<comment type="caution">
    <text evidence="1">The sequence shown here is derived from an EMBL/GenBank/DDBJ whole genome shotgun (WGS) entry which is preliminary data.</text>
</comment>
<evidence type="ECO:0000313" key="2">
    <source>
        <dbReference type="Proteomes" id="UP001056120"/>
    </source>
</evidence>
<protein>
    <submittedName>
        <fullName evidence="1">Uncharacterized protein</fullName>
    </submittedName>
</protein>
<evidence type="ECO:0000313" key="1">
    <source>
        <dbReference type="EMBL" id="KAI3773248.1"/>
    </source>
</evidence>
<dbReference type="EMBL" id="CM042033">
    <property type="protein sequence ID" value="KAI3773248.1"/>
    <property type="molecule type" value="Genomic_DNA"/>
</dbReference>
<accession>A0ACB9FQN2</accession>
<reference evidence="1 2" key="2">
    <citation type="journal article" date="2022" name="Mol. Ecol. Resour.">
        <title>The genomes of chicory, endive, great burdock and yacon provide insights into Asteraceae paleo-polyploidization history and plant inulin production.</title>
        <authorList>
            <person name="Fan W."/>
            <person name="Wang S."/>
            <person name="Wang H."/>
            <person name="Wang A."/>
            <person name="Jiang F."/>
            <person name="Liu H."/>
            <person name="Zhao H."/>
            <person name="Xu D."/>
            <person name="Zhang Y."/>
        </authorList>
    </citation>
    <scope>NUCLEOTIDE SEQUENCE [LARGE SCALE GENOMIC DNA]</scope>
    <source>
        <strain evidence="2">cv. Yunnan</strain>
        <tissue evidence="1">Leaves</tissue>
    </source>
</reference>
<gene>
    <name evidence="1" type="ORF">L1987_47773</name>
</gene>
<organism evidence="1 2">
    <name type="scientific">Smallanthus sonchifolius</name>
    <dbReference type="NCBI Taxonomy" id="185202"/>
    <lineage>
        <taxon>Eukaryota</taxon>
        <taxon>Viridiplantae</taxon>
        <taxon>Streptophyta</taxon>
        <taxon>Embryophyta</taxon>
        <taxon>Tracheophyta</taxon>
        <taxon>Spermatophyta</taxon>
        <taxon>Magnoliopsida</taxon>
        <taxon>eudicotyledons</taxon>
        <taxon>Gunneridae</taxon>
        <taxon>Pentapetalae</taxon>
        <taxon>asterids</taxon>
        <taxon>campanulids</taxon>
        <taxon>Asterales</taxon>
        <taxon>Asteraceae</taxon>
        <taxon>Asteroideae</taxon>
        <taxon>Heliantheae alliance</taxon>
        <taxon>Millerieae</taxon>
        <taxon>Smallanthus</taxon>
    </lineage>
</organism>
<dbReference type="Proteomes" id="UP001056120">
    <property type="component" value="Linkage Group LG16"/>
</dbReference>